<dbReference type="VEuPathDB" id="FungiDB:JI435_090340"/>
<dbReference type="EMBL" id="CP069033">
    <property type="protein sequence ID" value="QRD00471.1"/>
    <property type="molecule type" value="Genomic_DNA"/>
</dbReference>
<proteinExistence type="predicted"/>
<gene>
    <name evidence="1" type="ORF">JI435_090340</name>
</gene>
<dbReference type="KEGG" id="pno:SNOG_09034"/>
<keyword evidence="2" id="KW-1185">Reference proteome</keyword>
<protein>
    <submittedName>
        <fullName evidence="1">Uncharacterized protein</fullName>
    </submittedName>
</protein>
<reference evidence="2" key="1">
    <citation type="journal article" date="2021" name="BMC Genomics">
        <title>Chromosome-level genome assembly and manually-curated proteome of model necrotroph Parastagonospora nodorum Sn15 reveals a genome-wide trove of candidate effector homologs, and redundancy of virulence-related functions within an accessory chromosome.</title>
        <authorList>
            <person name="Bertazzoni S."/>
            <person name="Jones D.A.B."/>
            <person name="Phan H.T."/>
            <person name="Tan K.-C."/>
            <person name="Hane J.K."/>
        </authorList>
    </citation>
    <scope>NUCLEOTIDE SEQUENCE [LARGE SCALE GENOMIC DNA]</scope>
    <source>
        <strain evidence="2">SN15 / ATCC MYA-4574 / FGSC 10173)</strain>
    </source>
</reference>
<dbReference type="RefSeq" id="XP_001799337.1">
    <property type="nucleotide sequence ID" value="XM_001799285.1"/>
</dbReference>
<dbReference type="AlphaFoldDB" id="A0A7U2I225"/>
<dbReference type="Proteomes" id="UP000663193">
    <property type="component" value="Chromosome 11"/>
</dbReference>
<accession>A0A7U2I225</accession>
<evidence type="ECO:0000313" key="1">
    <source>
        <dbReference type="EMBL" id="QRD00471.1"/>
    </source>
</evidence>
<evidence type="ECO:0000313" key="2">
    <source>
        <dbReference type="Proteomes" id="UP000663193"/>
    </source>
</evidence>
<organism evidence="1 2">
    <name type="scientific">Phaeosphaeria nodorum (strain SN15 / ATCC MYA-4574 / FGSC 10173)</name>
    <name type="common">Glume blotch fungus</name>
    <name type="synonym">Parastagonospora nodorum</name>
    <dbReference type="NCBI Taxonomy" id="321614"/>
    <lineage>
        <taxon>Eukaryota</taxon>
        <taxon>Fungi</taxon>
        <taxon>Dikarya</taxon>
        <taxon>Ascomycota</taxon>
        <taxon>Pezizomycotina</taxon>
        <taxon>Dothideomycetes</taxon>
        <taxon>Pleosporomycetidae</taxon>
        <taxon>Pleosporales</taxon>
        <taxon>Pleosporineae</taxon>
        <taxon>Phaeosphaeriaceae</taxon>
        <taxon>Parastagonospora</taxon>
    </lineage>
</organism>
<sequence>MAAEYFRFMDLPAELRLMVYEFIPVTTRHCTVYGKPPDAKSPTQVVLVTKSLSSSILLASHAIYNEASPVFAVKLETLRTEPTRFLLHAGAVFFFTELLDILACVGPTKYTRTLKELKNDFEMDVIQSHRFLKKASSLLYRSASQGYGPNIALVVEHRLRPGLYLETEMRRIIWGIDYYCRKNFHGKGRLDILISTGGNITLHHDFPALNDLVDWCSEGLEVDMQAGLLEDQEWAESWQEDEKT</sequence>
<name>A0A7U2I225_PHANO</name>
<dbReference type="OrthoDB" id="5314997at2759"/>